<dbReference type="InterPro" id="IPR050491">
    <property type="entry name" value="AmpC-like"/>
</dbReference>
<dbReference type="SUPFAM" id="SSF56601">
    <property type="entry name" value="beta-lactamase/transpeptidase-like"/>
    <property type="match status" value="1"/>
</dbReference>
<comment type="similarity">
    <text evidence="1">Belongs to the peptidase S12 family.</text>
</comment>
<feature type="domain" description="Beta-lactamase-related" evidence="3">
    <location>
        <begin position="37"/>
        <end position="363"/>
    </location>
</feature>
<evidence type="ECO:0000256" key="2">
    <source>
        <dbReference type="SAM" id="SignalP"/>
    </source>
</evidence>
<keyword evidence="2" id="KW-0732">Signal</keyword>
<dbReference type="Gene3D" id="3.40.710.10">
    <property type="entry name" value="DD-peptidase/beta-lactamase superfamily"/>
    <property type="match status" value="1"/>
</dbReference>
<feature type="chain" id="PRO_5045436515" description="Beta-lactamase" evidence="2">
    <location>
        <begin position="24"/>
        <end position="580"/>
    </location>
</feature>
<evidence type="ECO:0000313" key="5">
    <source>
        <dbReference type="EMBL" id="KAG0289386.1"/>
    </source>
</evidence>
<organism evidence="5 6">
    <name type="scientific">Linnemannia gamsii</name>
    <dbReference type="NCBI Taxonomy" id="64522"/>
    <lineage>
        <taxon>Eukaryota</taxon>
        <taxon>Fungi</taxon>
        <taxon>Fungi incertae sedis</taxon>
        <taxon>Mucoromycota</taxon>
        <taxon>Mortierellomycotina</taxon>
        <taxon>Mortierellomycetes</taxon>
        <taxon>Mortierellales</taxon>
        <taxon>Mortierellaceae</taxon>
        <taxon>Linnemannia</taxon>
    </lineage>
</organism>
<keyword evidence="6" id="KW-1185">Reference proteome</keyword>
<dbReference type="Proteomes" id="UP001194696">
    <property type="component" value="Unassembled WGS sequence"/>
</dbReference>
<sequence>MKTATFIVLGAALQLLVSSTVEGLPFDSQAATFADWRATIDHARNQTGVPGMSVAVLHRGKVIFAEGFGARNKEGDPVTADTLMPIASMTKAMTAAMIGELVAEGKLDWDKTPVVEYVPEANFDPIVCAELTLSDYLSHRTGLPHDDTPWMNTSKTRAQVFKGLKHLNIPTKLSSHLQYSNIGYAIAAEAAANVAGIPYERLVRNKIFRPLGLNHTGFLREMDKHSNYAMPFYADNLKDAQEGRFHEGVLEPTFGVTAAAGDIYSNVYDLLRWGNTVMKFGELDDKQVLNKEAIEEQLKAHTIYRSVKTMPELGPAANYGFGWFMDSYKGQTVYFHGGNNPGSTSMIAIFPDSDLVITTLSNMWIATVPTVLHYHLADEILNLPRTQDWIGQVALEMTIQNFNQSARDTLGLDLPPRQKNSPASHPLVQYEGTYTHPLFASDVVITLEEESEGTGKKNLHFKYTEVESKMEHYHFETFSYDFRMFSQGGAELLTFTTGQDGEVSGLQMEYLDKIWNFEKKEDISSFVSSSFTNNKPCSHEEEANDILMDEIQIEIEQETKRQNIFAHEQDIFQLKIHRAG</sequence>
<dbReference type="InterPro" id="IPR021860">
    <property type="entry name" value="Peptidase_S12_Pab87-rel_C"/>
</dbReference>
<evidence type="ECO:0008006" key="7">
    <source>
        <dbReference type="Google" id="ProtNLM"/>
    </source>
</evidence>
<dbReference type="Pfam" id="PF00144">
    <property type="entry name" value="Beta-lactamase"/>
    <property type="match status" value="1"/>
</dbReference>
<dbReference type="PANTHER" id="PTHR46825">
    <property type="entry name" value="D-ALANYL-D-ALANINE-CARBOXYPEPTIDASE/ENDOPEPTIDASE AMPH"/>
    <property type="match status" value="1"/>
</dbReference>
<dbReference type="Pfam" id="PF11954">
    <property type="entry name" value="DUF3471"/>
    <property type="match status" value="1"/>
</dbReference>
<dbReference type="InterPro" id="IPR001466">
    <property type="entry name" value="Beta-lactam-related"/>
</dbReference>
<gene>
    <name evidence="5" type="ORF">BGZ96_007057</name>
</gene>
<reference evidence="5 6" key="1">
    <citation type="journal article" date="2020" name="Fungal Divers.">
        <title>Resolving the Mortierellaceae phylogeny through synthesis of multi-gene phylogenetics and phylogenomics.</title>
        <authorList>
            <person name="Vandepol N."/>
            <person name="Liber J."/>
            <person name="Desiro A."/>
            <person name="Na H."/>
            <person name="Kennedy M."/>
            <person name="Barry K."/>
            <person name="Grigoriev I.V."/>
            <person name="Miller A.N."/>
            <person name="O'Donnell K."/>
            <person name="Stajich J.E."/>
            <person name="Bonito G."/>
        </authorList>
    </citation>
    <scope>NUCLEOTIDE SEQUENCE [LARGE SCALE GENOMIC DNA]</scope>
    <source>
        <strain evidence="5 6">AD045</strain>
    </source>
</reference>
<evidence type="ECO:0000259" key="4">
    <source>
        <dbReference type="Pfam" id="PF11954"/>
    </source>
</evidence>
<proteinExistence type="inferred from homology"/>
<dbReference type="EMBL" id="JAAAIM010000351">
    <property type="protein sequence ID" value="KAG0289386.1"/>
    <property type="molecule type" value="Genomic_DNA"/>
</dbReference>
<comment type="caution">
    <text evidence="5">The sequence shown here is derived from an EMBL/GenBank/DDBJ whole genome shotgun (WGS) entry which is preliminary data.</text>
</comment>
<dbReference type="PANTHER" id="PTHR46825:SF15">
    <property type="entry name" value="BETA-LACTAMASE-RELATED DOMAIN-CONTAINING PROTEIN"/>
    <property type="match status" value="1"/>
</dbReference>
<evidence type="ECO:0000256" key="1">
    <source>
        <dbReference type="ARBA" id="ARBA00038215"/>
    </source>
</evidence>
<dbReference type="InterPro" id="IPR012338">
    <property type="entry name" value="Beta-lactam/transpept-like"/>
</dbReference>
<protein>
    <recommendedName>
        <fullName evidence="7">Beta-lactamase</fullName>
    </recommendedName>
</protein>
<evidence type="ECO:0000313" key="6">
    <source>
        <dbReference type="Proteomes" id="UP001194696"/>
    </source>
</evidence>
<accession>A0ABQ7K1X6</accession>
<name>A0ABQ7K1X6_9FUNG</name>
<dbReference type="Gene3D" id="2.40.128.600">
    <property type="match status" value="1"/>
</dbReference>
<feature type="domain" description="Peptidase S12 Pab87-related C-terminal" evidence="4">
    <location>
        <begin position="417"/>
        <end position="516"/>
    </location>
</feature>
<evidence type="ECO:0000259" key="3">
    <source>
        <dbReference type="Pfam" id="PF00144"/>
    </source>
</evidence>
<feature type="signal peptide" evidence="2">
    <location>
        <begin position="1"/>
        <end position="23"/>
    </location>
</feature>